<organism evidence="17 18">
    <name type="scientific">Cardamine amara subsp. amara</name>
    <dbReference type="NCBI Taxonomy" id="228776"/>
    <lineage>
        <taxon>Eukaryota</taxon>
        <taxon>Viridiplantae</taxon>
        <taxon>Streptophyta</taxon>
        <taxon>Embryophyta</taxon>
        <taxon>Tracheophyta</taxon>
        <taxon>Spermatophyta</taxon>
        <taxon>Magnoliopsida</taxon>
        <taxon>eudicotyledons</taxon>
        <taxon>Gunneridae</taxon>
        <taxon>Pentapetalae</taxon>
        <taxon>rosids</taxon>
        <taxon>malvids</taxon>
        <taxon>Brassicales</taxon>
        <taxon>Brassicaceae</taxon>
        <taxon>Cardamineae</taxon>
        <taxon>Cardamine</taxon>
    </lineage>
</organism>
<dbReference type="Pfam" id="PF16041">
    <property type="entry name" value="APD1-4_M"/>
    <property type="match status" value="1"/>
</dbReference>
<dbReference type="PANTHER" id="PTHR46858">
    <property type="entry name" value="OS05G0521000 PROTEIN"/>
    <property type="match status" value="1"/>
</dbReference>
<evidence type="ECO:0000256" key="1">
    <source>
        <dbReference type="ARBA" id="ARBA00000900"/>
    </source>
</evidence>
<evidence type="ECO:0000256" key="7">
    <source>
        <dbReference type="ARBA" id="ARBA00022692"/>
    </source>
</evidence>
<dbReference type="Proteomes" id="UP001558713">
    <property type="component" value="Unassembled WGS sequence"/>
</dbReference>
<dbReference type="GO" id="GO:0009555">
    <property type="term" value="P:pollen development"/>
    <property type="evidence" value="ECO:0007669"/>
    <property type="project" value="UniProtKB-ARBA"/>
</dbReference>
<evidence type="ECO:0000256" key="10">
    <source>
        <dbReference type="ARBA" id="ARBA00022786"/>
    </source>
</evidence>
<dbReference type="PROSITE" id="PS50089">
    <property type="entry name" value="ZF_RING_2"/>
    <property type="match status" value="1"/>
</dbReference>
<keyword evidence="7 15" id="KW-0812">Transmembrane</keyword>
<keyword evidence="9 14" id="KW-0863">Zinc-finger</keyword>
<proteinExistence type="predicted"/>
<dbReference type="PANTHER" id="PTHR46858:SF5">
    <property type="entry name" value="E3 UBIQUITIN-PROTEIN LIGASE APD1-RELATED"/>
    <property type="match status" value="1"/>
</dbReference>
<keyword evidence="18" id="KW-1185">Reference proteome</keyword>
<reference evidence="17 18" key="1">
    <citation type="submission" date="2024-04" db="EMBL/GenBank/DDBJ databases">
        <title>Genome assembly C_amara_ONT_v2.</title>
        <authorList>
            <person name="Yant L."/>
            <person name="Moore C."/>
            <person name="Slenker M."/>
        </authorList>
    </citation>
    <scope>NUCLEOTIDE SEQUENCE [LARGE SCALE GENOMIC DNA]</scope>
    <source>
        <tissue evidence="17">Leaf</tissue>
    </source>
</reference>
<evidence type="ECO:0000256" key="11">
    <source>
        <dbReference type="ARBA" id="ARBA00022833"/>
    </source>
</evidence>
<feature type="transmembrane region" description="Helical" evidence="15">
    <location>
        <begin position="279"/>
        <end position="299"/>
    </location>
</feature>
<evidence type="ECO:0000256" key="14">
    <source>
        <dbReference type="PROSITE-ProRule" id="PRU00175"/>
    </source>
</evidence>
<evidence type="ECO:0000256" key="8">
    <source>
        <dbReference type="ARBA" id="ARBA00022723"/>
    </source>
</evidence>
<dbReference type="InterPro" id="IPR013083">
    <property type="entry name" value="Znf_RING/FYVE/PHD"/>
</dbReference>
<evidence type="ECO:0000256" key="13">
    <source>
        <dbReference type="ARBA" id="ARBA00023136"/>
    </source>
</evidence>
<keyword evidence="6" id="KW-0808">Transferase</keyword>
<evidence type="ECO:0000256" key="4">
    <source>
        <dbReference type="ARBA" id="ARBA00004906"/>
    </source>
</evidence>
<sequence length="407" mass="45697">MDSAPPTSSPDVEFSGPILVNQGIESDRRGGISETSMHCLAIFLLIWCLVAILMMVGVYGPYFVRIGPNTSILVEQNSIFVKGIKVMELENLKLGLQLFGFISPPPLDVYMNWSESRLSTISHNSYKVWHYYLNKGTSLNISFSVKPQGSSVQFVVDEGKQGISESLNDPAFRKTVWSWNLIQGSGMIEMKINKSSSYYLAVANLKSKDVKVELDIHVRAVLYDTKKSLYNCTFSNGECTINAMSLVGNSVVLTSPTLSQGASIKENEWYIRFSYQPRWIAYVISTVIVICLALVVIQFCQRLLCFVEKRYLSFNDSARTPILANTYDDGLVNDDADLQEYNGNEGEARNINKRLCAICWDAPIDCFFIPCGHCISCYKCGTRMEKTAGSCPVCRRKMKKVKRTYAM</sequence>
<dbReference type="GO" id="GO:0000278">
    <property type="term" value="P:mitotic cell cycle"/>
    <property type="evidence" value="ECO:0007669"/>
    <property type="project" value="UniProtKB-ARBA"/>
</dbReference>
<evidence type="ECO:0000259" key="16">
    <source>
        <dbReference type="PROSITE" id="PS50089"/>
    </source>
</evidence>
<evidence type="ECO:0000313" key="18">
    <source>
        <dbReference type="Proteomes" id="UP001558713"/>
    </source>
</evidence>
<accession>A0ABD0ZGK9</accession>
<keyword evidence="11" id="KW-0862">Zinc</keyword>
<evidence type="ECO:0000256" key="5">
    <source>
        <dbReference type="ARBA" id="ARBA00012483"/>
    </source>
</evidence>
<evidence type="ECO:0000256" key="6">
    <source>
        <dbReference type="ARBA" id="ARBA00022679"/>
    </source>
</evidence>
<comment type="subcellular location">
    <subcellularLocation>
        <location evidence="3">Endomembrane system</location>
    </subcellularLocation>
    <subcellularLocation>
        <location evidence="2">Membrane</location>
        <topology evidence="2">Multi-pass membrane protein</topology>
    </subcellularLocation>
</comment>
<feature type="transmembrane region" description="Helical" evidence="15">
    <location>
        <begin position="40"/>
        <end position="64"/>
    </location>
</feature>
<evidence type="ECO:0000256" key="2">
    <source>
        <dbReference type="ARBA" id="ARBA00004141"/>
    </source>
</evidence>
<evidence type="ECO:0000256" key="3">
    <source>
        <dbReference type="ARBA" id="ARBA00004308"/>
    </source>
</evidence>
<feature type="domain" description="RING-type" evidence="16">
    <location>
        <begin position="356"/>
        <end position="395"/>
    </location>
</feature>
<dbReference type="Pfam" id="PF16040">
    <property type="entry name" value="APD1-4_N"/>
    <property type="match status" value="1"/>
</dbReference>
<keyword evidence="8" id="KW-0479">Metal-binding</keyword>
<comment type="catalytic activity">
    <reaction evidence="1">
        <text>S-ubiquitinyl-[E2 ubiquitin-conjugating enzyme]-L-cysteine + [acceptor protein]-L-lysine = [E2 ubiquitin-conjugating enzyme]-L-cysteine + N(6)-ubiquitinyl-[acceptor protein]-L-lysine.</text>
        <dbReference type="EC" id="2.3.2.27"/>
    </reaction>
</comment>
<dbReference type="InterPro" id="IPR032008">
    <property type="entry name" value="APD1-4_N"/>
</dbReference>
<dbReference type="GO" id="GO:0016020">
    <property type="term" value="C:membrane"/>
    <property type="evidence" value="ECO:0007669"/>
    <property type="project" value="UniProtKB-SubCell"/>
</dbReference>
<evidence type="ECO:0000256" key="12">
    <source>
        <dbReference type="ARBA" id="ARBA00022989"/>
    </source>
</evidence>
<keyword evidence="12 15" id="KW-1133">Transmembrane helix</keyword>
<dbReference type="InterPro" id="IPR032010">
    <property type="entry name" value="APD1-4_M"/>
</dbReference>
<dbReference type="GO" id="GO:0061630">
    <property type="term" value="F:ubiquitin protein ligase activity"/>
    <property type="evidence" value="ECO:0007669"/>
    <property type="project" value="UniProtKB-EC"/>
</dbReference>
<dbReference type="InterPro" id="IPR001841">
    <property type="entry name" value="Znf_RING"/>
</dbReference>
<keyword evidence="13 15" id="KW-0472">Membrane</keyword>
<dbReference type="GO" id="GO:0008270">
    <property type="term" value="F:zinc ion binding"/>
    <property type="evidence" value="ECO:0007669"/>
    <property type="project" value="UniProtKB-KW"/>
</dbReference>
<dbReference type="Gene3D" id="3.30.40.10">
    <property type="entry name" value="Zinc/RING finger domain, C3HC4 (zinc finger)"/>
    <property type="match status" value="1"/>
</dbReference>
<dbReference type="AlphaFoldDB" id="A0ABD0ZGK9"/>
<comment type="caution">
    <text evidence="17">The sequence shown here is derived from an EMBL/GenBank/DDBJ whole genome shotgun (WGS) entry which is preliminary data.</text>
</comment>
<comment type="pathway">
    <text evidence="4">Protein modification; protein ubiquitination.</text>
</comment>
<protein>
    <recommendedName>
        <fullName evidence="5">RING-type E3 ubiquitin transferase</fullName>
        <ecNumber evidence="5">2.3.2.27</ecNumber>
    </recommendedName>
</protein>
<name>A0ABD0ZGK9_CARAN</name>
<dbReference type="EMBL" id="JBANAX010000776">
    <property type="protein sequence ID" value="KAL1193643.1"/>
    <property type="molecule type" value="Genomic_DNA"/>
</dbReference>
<evidence type="ECO:0000313" key="17">
    <source>
        <dbReference type="EMBL" id="KAL1193643.1"/>
    </source>
</evidence>
<evidence type="ECO:0000256" key="9">
    <source>
        <dbReference type="ARBA" id="ARBA00022771"/>
    </source>
</evidence>
<evidence type="ECO:0000256" key="15">
    <source>
        <dbReference type="SAM" id="Phobius"/>
    </source>
</evidence>
<keyword evidence="10" id="KW-0833">Ubl conjugation pathway</keyword>
<dbReference type="Pfam" id="PF13920">
    <property type="entry name" value="zf-C3HC4_3"/>
    <property type="match status" value="1"/>
</dbReference>
<dbReference type="FunFam" id="3.30.40.10:FF:000658">
    <property type="entry name" value="E3 ubiquitin-protein ligase APD2"/>
    <property type="match status" value="1"/>
</dbReference>
<dbReference type="GO" id="GO:0012505">
    <property type="term" value="C:endomembrane system"/>
    <property type="evidence" value="ECO:0007669"/>
    <property type="project" value="UniProtKB-SubCell"/>
</dbReference>
<dbReference type="EC" id="2.3.2.27" evidence="5"/>
<gene>
    <name evidence="17" type="ORF">V5N11_017538</name>
</gene>
<dbReference type="SUPFAM" id="SSF57850">
    <property type="entry name" value="RING/U-box"/>
    <property type="match status" value="1"/>
</dbReference>